<feature type="domain" description="NAD(P)-binding" evidence="1">
    <location>
        <begin position="25"/>
        <end position="332"/>
    </location>
</feature>
<accession>A0A4Q1SGT3</accession>
<organism evidence="2 3">
    <name type="scientific">Silvibacterium dinghuense</name>
    <dbReference type="NCBI Taxonomy" id="1560006"/>
    <lineage>
        <taxon>Bacteria</taxon>
        <taxon>Pseudomonadati</taxon>
        <taxon>Acidobacteriota</taxon>
        <taxon>Terriglobia</taxon>
        <taxon>Terriglobales</taxon>
        <taxon>Acidobacteriaceae</taxon>
        <taxon>Silvibacterium</taxon>
    </lineage>
</organism>
<dbReference type="SUPFAM" id="SSF51735">
    <property type="entry name" value="NAD(P)-binding Rossmann-fold domains"/>
    <property type="match status" value="1"/>
</dbReference>
<gene>
    <name evidence="2" type="ORF">ESZ00_01905</name>
</gene>
<evidence type="ECO:0000313" key="3">
    <source>
        <dbReference type="Proteomes" id="UP000290253"/>
    </source>
</evidence>
<dbReference type="Gene3D" id="3.90.25.10">
    <property type="entry name" value="UDP-galactose 4-epimerase, domain 1"/>
    <property type="match status" value="1"/>
</dbReference>
<dbReference type="InterPro" id="IPR016040">
    <property type="entry name" value="NAD(P)-bd_dom"/>
</dbReference>
<dbReference type="PANTHER" id="PTHR43000">
    <property type="entry name" value="DTDP-D-GLUCOSE 4,6-DEHYDRATASE-RELATED"/>
    <property type="match status" value="1"/>
</dbReference>
<protein>
    <submittedName>
        <fullName evidence="2">NAD-dependent epimerase/dehydratase family protein</fullName>
    </submittedName>
</protein>
<comment type="caution">
    <text evidence="2">The sequence shown here is derived from an EMBL/GenBank/DDBJ whole genome shotgun (WGS) entry which is preliminary data.</text>
</comment>
<evidence type="ECO:0000313" key="2">
    <source>
        <dbReference type="EMBL" id="RXS96726.1"/>
    </source>
</evidence>
<evidence type="ECO:0000259" key="1">
    <source>
        <dbReference type="Pfam" id="PF16363"/>
    </source>
</evidence>
<dbReference type="Gene3D" id="3.40.50.720">
    <property type="entry name" value="NAD(P)-binding Rossmann-like Domain"/>
    <property type="match status" value="1"/>
</dbReference>
<keyword evidence="3" id="KW-1185">Reference proteome</keyword>
<dbReference type="Pfam" id="PF16363">
    <property type="entry name" value="GDP_Man_Dehyd"/>
    <property type="match status" value="1"/>
</dbReference>
<dbReference type="Proteomes" id="UP000290253">
    <property type="component" value="Unassembled WGS sequence"/>
</dbReference>
<dbReference type="AlphaFoldDB" id="A0A4Q1SGT3"/>
<proteinExistence type="predicted"/>
<dbReference type="EMBL" id="SDMK01000001">
    <property type="protein sequence ID" value="RXS96726.1"/>
    <property type="molecule type" value="Genomic_DNA"/>
</dbReference>
<dbReference type="OrthoDB" id="9779041at2"/>
<name>A0A4Q1SGT3_9BACT</name>
<sequence length="345" mass="38141">MAFRRIFRCVGEVRLAGFWKGKRAFVTGATGLLGGWLVKALLEQEAEVTVLLRDPAPKSIFAREGMLERVDVVAGELESFATMQRAIAEYAPHTVFHLAAQPLVGVAKRDPMGTLRANVEGTWNLLEACRISAPADAPPNILVASSDKAYGSSENLPYLETHPLQGRYPYDVSKSCADLITQMYAATYGLRAVVARCGNLFGGGDLHWSRTFPGVIKATLENEPFLIRSDGHYVRDFLYVKDAAESYLLLGEKLTENPALAGEAFNFSLGEHLTVLEIVETTLGIMGRTDLKPVIQNIASAEIREQHLDASKARKLLGWEPKYAMPEAIRETVEWYREYFQSTAG</sequence>
<dbReference type="InterPro" id="IPR036291">
    <property type="entry name" value="NAD(P)-bd_dom_sf"/>
</dbReference>
<reference evidence="2 3" key="1">
    <citation type="journal article" date="2016" name="Int. J. Syst. Evol. Microbiol.">
        <title>Acidipila dinghuensis sp. nov., an acidobacterium isolated from forest soil.</title>
        <authorList>
            <person name="Jiang Y.W."/>
            <person name="Wang J."/>
            <person name="Chen M.H."/>
            <person name="Lv Y.Y."/>
            <person name="Qiu L.H."/>
        </authorList>
    </citation>
    <scope>NUCLEOTIDE SEQUENCE [LARGE SCALE GENOMIC DNA]</scope>
    <source>
        <strain evidence="2 3">DHOF10</strain>
    </source>
</reference>